<dbReference type="InterPro" id="IPR032675">
    <property type="entry name" value="LRR_dom_sf"/>
</dbReference>
<accession>A0ABQ7SNE3</accession>
<keyword evidence="9" id="KW-0325">Glycoprotein</keyword>
<dbReference type="PANTHER" id="PTHR46269:SF4">
    <property type="entry name" value="OPTICIN"/>
    <property type="match status" value="1"/>
</dbReference>
<evidence type="ECO:0000256" key="5">
    <source>
        <dbReference type="ARBA" id="ARBA00022614"/>
    </source>
</evidence>
<keyword evidence="6 11" id="KW-0732">Signal</keyword>
<protein>
    <recommendedName>
        <fullName evidence="14">Opticin</fullName>
    </recommendedName>
</protein>
<sequence>MQTAALMGVILTTLSLSLALPALPKEDGKTEKEKHKTMDTAIYDNLDLDNYDLSLDNYGEVIDLSNYEEIYDYGDLASKIEVGTLAPPIKSMTEPLSTTAVLTETSPRSSPTSPEKRPKGPGLFGSTTDQEKLKRIDLTSNFISSVDEDSFQLLPSLQELVVPENRLTSLPVLPKALVQLDARFNMIQSASIRPEAFKDLKKLQFLHLSDNKLDYIPVPLPEGLRSLHLQVSEMVTLDLKRHKWDSHSQKMDP</sequence>
<dbReference type="InterPro" id="IPR003591">
    <property type="entry name" value="Leu-rich_rpt_typical-subtyp"/>
</dbReference>
<keyword evidence="5" id="KW-0433">Leucine-rich repeat</keyword>
<dbReference type="InterPro" id="IPR043547">
    <property type="entry name" value="Mimecan/Epiphycan/Opticin"/>
</dbReference>
<dbReference type="PANTHER" id="PTHR46269">
    <property type="entry name" value="EPIPHYCAN-RELATED"/>
    <property type="match status" value="1"/>
</dbReference>
<organism evidence="12 13">
    <name type="scientific">Phrynosoma platyrhinos</name>
    <name type="common">Desert horned lizard</name>
    <dbReference type="NCBI Taxonomy" id="52577"/>
    <lineage>
        <taxon>Eukaryota</taxon>
        <taxon>Metazoa</taxon>
        <taxon>Chordata</taxon>
        <taxon>Craniata</taxon>
        <taxon>Vertebrata</taxon>
        <taxon>Euteleostomi</taxon>
        <taxon>Lepidosauria</taxon>
        <taxon>Squamata</taxon>
        <taxon>Bifurcata</taxon>
        <taxon>Unidentata</taxon>
        <taxon>Episquamata</taxon>
        <taxon>Toxicofera</taxon>
        <taxon>Iguania</taxon>
        <taxon>Phrynosomatidae</taxon>
        <taxon>Phrynosomatinae</taxon>
        <taxon>Phrynosoma</taxon>
    </lineage>
</organism>
<evidence type="ECO:0000256" key="8">
    <source>
        <dbReference type="ARBA" id="ARBA00023157"/>
    </source>
</evidence>
<evidence type="ECO:0000256" key="7">
    <source>
        <dbReference type="ARBA" id="ARBA00022737"/>
    </source>
</evidence>
<feature type="compositionally biased region" description="Low complexity" evidence="10">
    <location>
        <begin position="104"/>
        <end position="113"/>
    </location>
</feature>
<dbReference type="EMBL" id="JAIPUX010005289">
    <property type="protein sequence ID" value="KAH0618853.1"/>
    <property type="molecule type" value="Genomic_DNA"/>
</dbReference>
<keyword evidence="3" id="KW-0964">Secreted</keyword>
<evidence type="ECO:0000256" key="2">
    <source>
        <dbReference type="ARBA" id="ARBA00006912"/>
    </source>
</evidence>
<dbReference type="Pfam" id="PF13855">
    <property type="entry name" value="LRR_8"/>
    <property type="match status" value="1"/>
</dbReference>
<evidence type="ECO:0000256" key="3">
    <source>
        <dbReference type="ARBA" id="ARBA00022525"/>
    </source>
</evidence>
<evidence type="ECO:0000313" key="13">
    <source>
        <dbReference type="Proteomes" id="UP000826234"/>
    </source>
</evidence>
<reference evidence="12 13" key="1">
    <citation type="journal article" date="2022" name="Gigascience">
        <title>A chromosome-level genome assembly and annotation of the desert horned lizard, Phrynosoma platyrhinos, provides insight into chromosomal rearrangements among reptiles.</title>
        <authorList>
            <person name="Koochekian N."/>
            <person name="Ascanio A."/>
            <person name="Farleigh K."/>
            <person name="Card D.C."/>
            <person name="Schield D.R."/>
            <person name="Castoe T.A."/>
            <person name="Jezkova T."/>
        </authorList>
    </citation>
    <scope>NUCLEOTIDE SEQUENCE [LARGE SCALE GENOMIC DNA]</scope>
    <source>
        <strain evidence="12">NK-2021</strain>
    </source>
</reference>
<dbReference type="Gene3D" id="3.80.10.10">
    <property type="entry name" value="Ribonuclease Inhibitor"/>
    <property type="match status" value="1"/>
</dbReference>
<keyword evidence="8" id="KW-1015">Disulfide bond</keyword>
<evidence type="ECO:0000313" key="12">
    <source>
        <dbReference type="EMBL" id="KAH0618853.1"/>
    </source>
</evidence>
<proteinExistence type="inferred from homology"/>
<keyword evidence="7" id="KW-0677">Repeat</keyword>
<keyword evidence="13" id="KW-1185">Reference proteome</keyword>
<dbReference type="InterPro" id="IPR001611">
    <property type="entry name" value="Leu-rich_rpt"/>
</dbReference>
<evidence type="ECO:0008006" key="14">
    <source>
        <dbReference type="Google" id="ProtNLM"/>
    </source>
</evidence>
<evidence type="ECO:0000256" key="6">
    <source>
        <dbReference type="ARBA" id="ARBA00022729"/>
    </source>
</evidence>
<feature type="chain" id="PRO_5045278024" description="Opticin" evidence="11">
    <location>
        <begin position="20"/>
        <end position="253"/>
    </location>
</feature>
<comment type="similarity">
    <text evidence="2">Belongs to the small leucine-rich proteoglycan (SLRP) family. SLRP class III subfamily.</text>
</comment>
<dbReference type="SMART" id="SM00369">
    <property type="entry name" value="LRR_TYP"/>
    <property type="match status" value="3"/>
</dbReference>
<evidence type="ECO:0000256" key="1">
    <source>
        <dbReference type="ARBA" id="ARBA00004498"/>
    </source>
</evidence>
<evidence type="ECO:0000256" key="4">
    <source>
        <dbReference type="ARBA" id="ARBA00022530"/>
    </source>
</evidence>
<dbReference type="Proteomes" id="UP000826234">
    <property type="component" value="Unassembled WGS sequence"/>
</dbReference>
<comment type="subcellular location">
    <subcellularLocation>
        <location evidence="1">Secreted</location>
        <location evidence="1">Extracellular space</location>
        <location evidence="1">Extracellular matrix</location>
    </subcellularLocation>
</comment>
<keyword evidence="4" id="KW-0272">Extracellular matrix</keyword>
<evidence type="ECO:0000256" key="11">
    <source>
        <dbReference type="SAM" id="SignalP"/>
    </source>
</evidence>
<comment type="caution">
    <text evidence="12">The sequence shown here is derived from an EMBL/GenBank/DDBJ whole genome shotgun (WGS) entry which is preliminary data.</text>
</comment>
<evidence type="ECO:0000256" key="10">
    <source>
        <dbReference type="SAM" id="MobiDB-lite"/>
    </source>
</evidence>
<dbReference type="SUPFAM" id="SSF52058">
    <property type="entry name" value="L domain-like"/>
    <property type="match status" value="1"/>
</dbReference>
<feature type="signal peptide" evidence="11">
    <location>
        <begin position="1"/>
        <end position="19"/>
    </location>
</feature>
<evidence type="ECO:0000256" key="9">
    <source>
        <dbReference type="ARBA" id="ARBA00023180"/>
    </source>
</evidence>
<feature type="region of interest" description="Disordered" evidence="10">
    <location>
        <begin position="98"/>
        <end position="130"/>
    </location>
</feature>
<name>A0ABQ7SNE3_PHRPL</name>
<gene>
    <name evidence="12" type="ORF">JD844_018356</name>
</gene>